<protein>
    <recommendedName>
        <fullName evidence="3">Galectin</fullName>
    </recommendedName>
</protein>
<reference evidence="5" key="1">
    <citation type="submission" date="2025-08" db="UniProtKB">
        <authorList>
            <consortium name="Ensembl"/>
        </authorList>
    </citation>
    <scope>IDENTIFICATION</scope>
</reference>
<dbReference type="CDD" id="cd00070">
    <property type="entry name" value="GLECT"/>
    <property type="match status" value="2"/>
</dbReference>
<dbReference type="KEGG" id="hcq:109510821"/>
<dbReference type="OMA" id="FKDFEHR"/>
<dbReference type="PANTHER" id="PTHR11346:SF32">
    <property type="entry name" value="GALECTIN-4"/>
    <property type="match status" value="1"/>
</dbReference>
<dbReference type="OrthoDB" id="6251307at2759"/>
<dbReference type="Proteomes" id="UP000264820">
    <property type="component" value="Unplaced"/>
</dbReference>
<evidence type="ECO:0000313" key="6">
    <source>
        <dbReference type="Proteomes" id="UP000264820"/>
    </source>
</evidence>
<keyword evidence="6" id="KW-1185">Reference proteome</keyword>
<reference evidence="5" key="2">
    <citation type="submission" date="2025-09" db="UniProtKB">
        <authorList>
            <consortium name="Ensembl"/>
        </authorList>
    </citation>
    <scope>IDENTIFICATION</scope>
</reference>
<dbReference type="InterPro" id="IPR001079">
    <property type="entry name" value="Galectin_CRD"/>
</dbReference>
<accession>A0A3Q2Z515</accession>
<dbReference type="Gene3D" id="2.60.120.200">
    <property type="match status" value="2"/>
</dbReference>
<feature type="domain" description="Galectin" evidence="4">
    <location>
        <begin position="218"/>
        <end position="347"/>
    </location>
</feature>
<feature type="domain" description="Galectin" evidence="4">
    <location>
        <begin position="19"/>
        <end position="150"/>
    </location>
</feature>
<dbReference type="GeneTree" id="ENSGT00940000160378"/>
<dbReference type="RefSeq" id="XP_019716987.1">
    <property type="nucleotide sequence ID" value="XM_019861428.1"/>
</dbReference>
<dbReference type="STRING" id="109280.ENSHCOP00000026895"/>
<dbReference type="Ensembl" id="ENSHCOT00000027825.1">
    <property type="protein sequence ID" value="ENSHCOP00000026895.1"/>
    <property type="gene ID" value="ENSHCOG00000018257.1"/>
</dbReference>
<evidence type="ECO:0000256" key="3">
    <source>
        <dbReference type="RuleBase" id="RU102079"/>
    </source>
</evidence>
<dbReference type="FunFam" id="2.60.120.200:FF:000124">
    <property type="entry name" value="Galectin-4"/>
    <property type="match status" value="2"/>
</dbReference>
<keyword evidence="2" id="KW-0677">Repeat</keyword>
<dbReference type="GO" id="GO:0030246">
    <property type="term" value="F:carbohydrate binding"/>
    <property type="evidence" value="ECO:0007669"/>
    <property type="project" value="UniProtKB-UniRule"/>
</dbReference>
<dbReference type="PANTHER" id="PTHR11346">
    <property type="entry name" value="GALECTIN"/>
    <property type="match status" value="1"/>
</dbReference>
<proteinExistence type="predicted"/>
<keyword evidence="1 3" id="KW-0430">Lectin</keyword>
<evidence type="ECO:0000259" key="4">
    <source>
        <dbReference type="PROSITE" id="PS51304"/>
    </source>
</evidence>
<dbReference type="Pfam" id="PF00337">
    <property type="entry name" value="Gal-bind_lectin"/>
    <property type="match status" value="2"/>
</dbReference>
<evidence type="ECO:0000256" key="1">
    <source>
        <dbReference type="ARBA" id="ARBA00022734"/>
    </source>
</evidence>
<dbReference type="SMART" id="SM00908">
    <property type="entry name" value="Gal-bind_lectin"/>
    <property type="match status" value="2"/>
</dbReference>
<dbReference type="GeneID" id="109510821"/>
<dbReference type="InterPro" id="IPR044156">
    <property type="entry name" value="Galectin-like"/>
</dbReference>
<name>A0A3Q2Z515_HIPCM</name>
<dbReference type="SMART" id="SM00276">
    <property type="entry name" value="GLECT"/>
    <property type="match status" value="2"/>
</dbReference>
<dbReference type="SUPFAM" id="SSF49899">
    <property type="entry name" value="Concanavalin A-like lectins/glucanases"/>
    <property type="match status" value="2"/>
</dbReference>
<evidence type="ECO:0000313" key="5">
    <source>
        <dbReference type="Ensembl" id="ENSHCOP00000026895.1"/>
    </source>
</evidence>
<sequence length="347" mass="37652">MSFVAPPGYQPVYGPAIPYLGPIYGGLREGSSIYIQGSVPDKITRFFINLLCGPSESSDIALHFNPRFDGWDKVVFNTRQNATWDAEEKIRDMPFSKGKAFEMVIVCFAQSYQFKINGKDFYTFEHRLPLARVCGMQIGGDVSIQTINVIGGGGMGGGMGHQQPGGYPGGAIGGRPGCGAGPQGGYPGGMGGNTGGGFPGSHLPSMSGQPIYNPPIPYSGVIPGGMFPKRTVIIRGMVPNRANRFSINLLASRSGDIAFHMNPRVKDDVVVRNSMMGGHWGQEERQLGANPFKEGQYFDISIRCGSDRFKVFLNGQPLFDYTHRTHAVNEIDKLEVAGDVQISYIHF</sequence>
<organism evidence="5 6">
    <name type="scientific">Hippocampus comes</name>
    <name type="common">Tiger tail seahorse</name>
    <dbReference type="NCBI Taxonomy" id="109280"/>
    <lineage>
        <taxon>Eukaryota</taxon>
        <taxon>Metazoa</taxon>
        <taxon>Chordata</taxon>
        <taxon>Craniata</taxon>
        <taxon>Vertebrata</taxon>
        <taxon>Euteleostomi</taxon>
        <taxon>Actinopterygii</taxon>
        <taxon>Neopterygii</taxon>
        <taxon>Teleostei</taxon>
        <taxon>Neoteleostei</taxon>
        <taxon>Acanthomorphata</taxon>
        <taxon>Syngnathiaria</taxon>
        <taxon>Syngnathiformes</taxon>
        <taxon>Syngnathoidei</taxon>
        <taxon>Syngnathidae</taxon>
        <taxon>Hippocampus</taxon>
    </lineage>
</organism>
<evidence type="ECO:0000256" key="2">
    <source>
        <dbReference type="ARBA" id="ARBA00022737"/>
    </source>
</evidence>
<dbReference type="InterPro" id="IPR013320">
    <property type="entry name" value="ConA-like_dom_sf"/>
</dbReference>
<dbReference type="PROSITE" id="PS51304">
    <property type="entry name" value="GALECTIN"/>
    <property type="match status" value="2"/>
</dbReference>
<dbReference type="AlphaFoldDB" id="A0A3Q2Z515"/>